<protein>
    <submittedName>
        <fullName evidence="1">Uncharacterized protein</fullName>
    </submittedName>
</protein>
<name>A0A0F7L8D1_9VIRU</name>
<reference evidence="1" key="2">
    <citation type="submission" date="2015-03" db="EMBL/GenBank/DDBJ databases">
        <authorList>
            <person name="Chow C.-E.T."/>
            <person name="Winget D.M."/>
            <person name="White R.A.III."/>
            <person name="Hallam S.J."/>
            <person name="Suttle C.A."/>
        </authorList>
    </citation>
    <scope>NUCLEOTIDE SEQUENCE</scope>
    <source>
        <strain evidence="1">Oxic1_1</strain>
    </source>
</reference>
<accession>A0A0F7L8D1</accession>
<proteinExistence type="predicted"/>
<reference evidence="1" key="1">
    <citation type="journal article" date="2015" name="Front. Microbiol.">
        <title>Combining genomic sequencing methods to explore viral diversity and reveal potential virus-host interactions.</title>
        <authorList>
            <person name="Chow C.E."/>
            <person name="Winget D.M."/>
            <person name="White R.A.III."/>
            <person name="Hallam S.J."/>
            <person name="Suttle C.A."/>
        </authorList>
    </citation>
    <scope>NUCLEOTIDE SEQUENCE</scope>
    <source>
        <strain evidence="1">Oxic1_1</strain>
    </source>
</reference>
<evidence type="ECO:0000313" key="1">
    <source>
        <dbReference type="EMBL" id="AKH47677.1"/>
    </source>
</evidence>
<dbReference type="EMBL" id="KR029596">
    <property type="protein sequence ID" value="AKH47677.1"/>
    <property type="molecule type" value="Genomic_DNA"/>
</dbReference>
<sequence>MHSLRKLLGFQVRDLPLHGAQLTGSHEPRSPFSPILAGVTAEDVDQLAEIMGISLCQQVQLQALFPTLHTRLQVLTVLEVLHIGRSLCSLTRTLHRRSQHITQGGPGPRIQRIGIVVALHTALVVADLAIRNICCAVETEIV</sequence>
<organism evidence="1">
    <name type="scientific">uncultured marine virus</name>
    <dbReference type="NCBI Taxonomy" id="186617"/>
    <lineage>
        <taxon>Viruses</taxon>
        <taxon>environmental samples</taxon>
    </lineage>
</organism>